<dbReference type="STRING" id="341036.SAMN05660649_00290"/>
<reference evidence="2" key="1">
    <citation type="submission" date="2016-10" db="EMBL/GenBank/DDBJ databases">
        <authorList>
            <person name="Varghese N."/>
            <person name="Submissions S."/>
        </authorList>
    </citation>
    <scope>NUCLEOTIDE SEQUENCE [LARGE SCALE GENOMIC DNA]</scope>
    <source>
        <strain evidence="2">DSM 17038</strain>
    </source>
</reference>
<dbReference type="EMBL" id="FOOX01000001">
    <property type="protein sequence ID" value="SFF97552.1"/>
    <property type="molecule type" value="Genomic_DNA"/>
</dbReference>
<accession>A0A1I2N1C1</accession>
<dbReference type="AlphaFoldDB" id="A0A1I2N1C1"/>
<keyword evidence="2" id="KW-1185">Reference proteome</keyword>
<evidence type="ECO:0000313" key="1">
    <source>
        <dbReference type="EMBL" id="SFF97552.1"/>
    </source>
</evidence>
<dbReference type="Proteomes" id="UP000199337">
    <property type="component" value="Unassembled WGS sequence"/>
</dbReference>
<name>A0A1I2N1C1_9FIRM</name>
<protein>
    <submittedName>
        <fullName evidence="1">Uncharacterized protein</fullName>
    </submittedName>
</protein>
<proteinExistence type="predicted"/>
<organism evidence="1 2">
    <name type="scientific">Desulfotruncus arcticus DSM 17038</name>
    <dbReference type="NCBI Taxonomy" id="1121424"/>
    <lineage>
        <taxon>Bacteria</taxon>
        <taxon>Bacillati</taxon>
        <taxon>Bacillota</taxon>
        <taxon>Clostridia</taxon>
        <taxon>Eubacteriales</taxon>
        <taxon>Desulfallaceae</taxon>
        <taxon>Desulfotruncus</taxon>
    </lineage>
</organism>
<gene>
    <name evidence="1" type="ORF">SAMN05660649_00290</name>
</gene>
<evidence type="ECO:0000313" key="2">
    <source>
        <dbReference type="Proteomes" id="UP000199337"/>
    </source>
</evidence>
<sequence length="51" mass="6013">MVKVLLQGLPADVEFMIQSLREKGYRILSESGRYPNRNSVYVRVYLDVDFF</sequence>